<dbReference type="AlphaFoldDB" id="A0A552UZK5"/>
<evidence type="ECO:0000313" key="2">
    <source>
        <dbReference type="EMBL" id="TRW23610.1"/>
    </source>
</evidence>
<keyword evidence="3" id="KW-1185">Reference proteome</keyword>
<name>A0A552UZK5_9FLAO</name>
<dbReference type="OrthoDB" id="1123152at2"/>
<dbReference type="Proteomes" id="UP000320643">
    <property type="component" value="Unassembled WGS sequence"/>
</dbReference>
<dbReference type="InterPro" id="IPR025209">
    <property type="entry name" value="DUF4209"/>
</dbReference>
<evidence type="ECO:0000313" key="3">
    <source>
        <dbReference type="Proteomes" id="UP000320643"/>
    </source>
</evidence>
<dbReference type="EMBL" id="VJVZ01000008">
    <property type="protein sequence ID" value="TRW23610.1"/>
    <property type="molecule type" value="Genomic_DNA"/>
</dbReference>
<reference evidence="2 3" key="1">
    <citation type="submission" date="2019-07" db="EMBL/GenBank/DDBJ databases">
        <title>Flavobacterium sp. nov., isolated from glacier ice.</title>
        <authorList>
            <person name="Liu Q."/>
            <person name="Xin Y.-H."/>
        </authorList>
    </citation>
    <scope>NUCLEOTIDE SEQUENCE [LARGE SCALE GENOMIC DNA]</scope>
    <source>
        <strain evidence="2 3">ZT4R6</strain>
    </source>
</reference>
<sequence>MQKRKKMKDYDNLIDTIGSLEDLYCFVDDASLEIEEGYDAAAPFLKYRSKTQDPIEKQLLTWEIEVACFSFIGSEIFSFAVSNATQPGSIVLYPDRERMENEAITYITQRAREANSALLRGRYNQLLWQYPATKNRKFALAAYNCYCEVIQNCTERDSRDGGTISSLVARILENTLGLVTSAGIEPAILKERIKELLNNQSIPFATKHSVIEHMLGAGKVFKVVDFDGLLQLFESEIQKVIKNRIDDFMLLNYYLPTAIKISEKVKANAQPWYEQMGYLNLGMAEKETDKQRDWIKLTYYTAAIEAFRLSGNSTEKKRTEQLHYELKNGVTLEHHIYHFDDDEIQRRVQVDDLLKKKAKRLHKLPLKEFYGLLSKGLFFPKFAEILKITQDGSVPWLKGISNYHFDGNKNISKLENEQEQKHHILEVYGNLLSDHALPLLHYTLIGGIREGRITVNNFMEFLVEHTWIGKPTISYNLNGEPHQTNWIFQVAPAITEFIHQVRAWGESDYYKPSFILCTDSLALKLEGLFRSFSQRLNVSTSIGKRKGTQEALAHDILNNEAIRKYFDEDDRLLFDYVFSNEGGLNIRNNIAHCFYSPEEYHPDKMLLLLAVLLRLGKYDIKITEGDTESQ</sequence>
<proteinExistence type="predicted"/>
<comment type="caution">
    <text evidence="2">The sequence shown here is derived from an EMBL/GenBank/DDBJ whole genome shotgun (WGS) entry which is preliminary data.</text>
</comment>
<organism evidence="2 3">
    <name type="scientific">Flavobacterium zepuense</name>
    <dbReference type="NCBI Taxonomy" id="2593302"/>
    <lineage>
        <taxon>Bacteria</taxon>
        <taxon>Pseudomonadati</taxon>
        <taxon>Bacteroidota</taxon>
        <taxon>Flavobacteriia</taxon>
        <taxon>Flavobacteriales</taxon>
        <taxon>Flavobacteriaceae</taxon>
        <taxon>Flavobacterium</taxon>
    </lineage>
</organism>
<accession>A0A552UZK5</accession>
<dbReference type="Pfam" id="PF13910">
    <property type="entry name" value="DUF4209"/>
    <property type="match status" value="1"/>
</dbReference>
<protein>
    <submittedName>
        <fullName evidence="2">DUF4209 domain-containing protein</fullName>
    </submittedName>
</protein>
<feature type="domain" description="DUF4209" evidence="1">
    <location>
        <begin position="526"/>
        <end position="614"/>
    </location>
</feature>
<gene>
    <name evidence="2" type="ORF">FMM05_13190</name>
</gene>
<evidence type="ECO:0000259" key="1">
    <source>
        <dbReference type="Pfam" id="PF13910"/>
    </source>
</evidence>